<protein>
    <recommendedName>
        <fullName evidence="4">C-type lectin domain-containing protein</fullName>
    </recommendedName>
</protein>
<feature type="chain" id="PRO_5043809691" description="C-type lectin domain-containing protein" evidence="1">
    <location>
        <begin position="19"/>
        <end position="162"/>
    </location>
</feature>
<dbReference type="EMBL" id="JANPWB010000014">
    <property type="protein sequence ID" value="KAJ1100800.1"/>
    <property type="molecule type" value="Genomic_DNA"/>
</dbReference>
<feature type="signal peptide" evidence="1">
    <location>
        <begin position="1"/>
        <end position="18"/>
    </location>
</feature>
<reference evidence="2" key="1">
    <citation type="journal article" date="2022" name="bioRxiv">
        <title>Sequencing and chromosome-scale assembly of the giantPleurodeles waltlgenome.</title>
        <authorList>
            <person name="Brown T."/>
            <person name="Elewa A."/>
            <person name="Iarovenko S."/>
            <person name="Subramanian E."/>
            <person name="Araus A.J."/>
            <person name="Petzold A."/>
            <person name="Susuki M."/>
            <person name="Suzuki K.-i.T."/>
            <person name="Hayashi T."/>
            <person name="Toyoda A."/>
            <person name="Oliveira C."/>
            <person name="Osipova E."/>
            <person name="Leigh N.D."/>
            <person name="Simon A."/>
            <person name="Yun M.H."/>
        </authorList>
    </citation>
    <scope>NUCLEOTIDE SEQUENCE</scope>
    <source>
        <strain evidence="2">20211129_DDA</strain>
        <tissue evidence="2">Liver</tissue>
    </source>
</reference>
<evidence type="ECO:0008006" key="4">
    <source>
        <dbReference type="Google" id="ProtNLM"/>
    </source>
</evidence>
<name>A0AAV7MAN8_PLEWA</name>
<proteinExistence type="predicted"/>
<accession>A0AAV7MAN8</accession>
<evidence type="ECO:0000256" key="1">
    <source>
        <dbReference type="SAM" id="SignalP"/>
    </source>
</evidence>
<keyword evidence="3" id="KW-1185">Reference proteome</keyword>
<gene>
    <name evidence="2" type="ORF">NDU88_005875</name>
</gene>
<dbReference type="AlphaFoldDB" id="A0AAV7MAN8"/>
<comment type="caution">
    <text evidence="2">The sequence shown here is derived from an EMBL/GenBank/DDBJ whole genome shotgun (WGS) entry which is preliminary data.</text>
</comment>
<evidence type="ECO:0000313" key="3">
    <source>
        <dbReference type="Proteomes" id="UP001066276"/>
    </source>
</evidence>
<dbReference type="PANTHER" id="PTHR38564">
    <property type="entry name" value="SI:CH73-250A16.5-RELATED"/>
    <property type="match status" value="1"/>
</dbReference>
<organism evidence="2 3">
    <name type="scientific">Pleurodeles waltl</name>
    <name type="common">Iberian ribbed newt</name>
    <dbReference type="NCBI Taxonomy" id="8319"/>
    <lineage>
        <taxon>Eukaryota</taxon>
        <taxon>Metazoa</taxon>
        <taxon>Chordata</taxon>
        <taxon>Craniata</taxon>
        <taxon>Vertebrata</taxon>
        <taxon>Euteleostomi</taxon>
        <taxon>Amphibia</taxon>
        <taxon>Batrachia</taxon>
        <taxon>Caudata</taxon>
        <taxon>Salamandroidea</taxon>
        <taxon>Salamandridae</taxon>
        <taxon>Pleurodelinae</taxon>
        <taxon>Pleurodeles</taxon>
    </lineage>
</organism>
<dbReference type="PANTHER" id="PTHR38564:SF2">
    <property type="entry name" value="WU:FC46H12 PRECURSOR"/>
    <property type="match status" value="1"/>
</dbReference>
<keyword evidence="1" id="KW-0732">Signal</keyword>
<sequence>MEQAAVILLGLYFATCSATGPLHAQCRVEWNFGVPCWNVYVALVSQIKLWSTADNCQQGGEKCLYTLETANIHLIAGKHSTLSDKNVEDITLKLIPFDDNESCHVSGFSVSETWYLVLDYGTNYCNLHNLVEGSSLDKAPGYAESTNDFKCTQYSAANCTIY</sequence>
<evidence type="ECO:0000313" key="2">
    <source>
        <dbReference type="EMBL" id="KAJ1100800.1"/>
    </source>
</evidence>
<dbReference type="Proteomes" id="UP001066276">
    <property type="component" value="Chromosome 10"/>
</dbReference>